<evidence type="ECO:0000259" key="16">
    <source>
        <dbReference type="PROSITE" id="PS50222"/>
    </source>
</evidence>
<dbReference type="GO" id="GO:1990246">
    <property type="term" value="C:uniplex complex"/>
    <property type="evidence" value="ECO:0007669"/>
    <property type="project" value="TreeGrafter"/>
</dbReference>
<evidence type="ECO:0000256" key="13">
    <source>
        <dbReference type="ARBA" id="ARBA00038333"/>
    </source>
</evidence>
<keyword evidence="8" id="KW-0106">Calcium</keyword>
<keyword evidence="3" id="KW-0813">Transport</keyword>
<feature type="domain" description="EF-hand" evidence="16">
    <location>
        <begin position="283"/>
        <end position="318"/>
    </location>
</feature>
<comment type="similarity">
    <text evidence="13">Belongs to the MICU1 family. MICU1 subfamily.</text>
</comment>
<evidence type="ECO:0000256" key="4">
    <source>
        <dbReference type="ARBA" id="ARBA00022568"/>
    </source>
</evidence>
<dbReference type="InterPro" id="IPR002048">
    <property type="entry name" value="EF_hand_dom"/>
</dbReference>
<dbReference type="GO" id="GO:0051560">
    <property type="term" value="P:mitochondrial calcium ion homeostasis"/>
    <property type="evidence" value="ECO:0007669"/>
    <property type="project" value="TreeGrafter"/>
</dbReference>
<keyword evidence="18" id="KW-1185">Reference proteome</keyword>
<evidence type="ECO:0000256" key="10">
    <source>
        <dbReference type="ARBA" id="ARBA00023065"/>
    </source>
</evidence>
<dbReference type="AlphaFoldDB" id="A0A4U5P9V1"/>
<sequence length="549" mass="63890">MFSLRTSAVLLNRQHSLLSTASLRSQFTPGGGIQNVNQVAKKREESIKTFEEENPDDFTIFGNRRKTTKNVFHYTDRSAGKGYSDYSSHIYFNRPYIWPPLRKLFNFNFYMAIAGLIFVFLDWDMLKELLNDASKPFRPEASDNYIKADDEPEESSDSDEEVAAVKKKKTKIGFRERRIIEYENRIRAYSTPDKIFRYFATLKITYDEDSKNYEIFMTPEDFVRSITPGVMQPRNLGLDKFKIYHADKYRHDFSDKNSIFYKLGEHGLISFSDYLFLMTLLSTPPSEFNLAFRIFDLNGDGELDKEEFEKVQDLVISQTTVGQRHRDHVAQSCTFKKQQTNSALSSYFFGKDGQKKLDVETFLAFQAHLHKDILKIEFERRDPESNMNDVGVISEVSFAELLLMHANLPEKRQKKMLKRVRRKYKEIPDKQGVNMEEVNSFFCFLYFIEDVDLALHFYKLAGVSLSRELIQLVARKIANVEITKNVLDVVIALFDENGDGELSHKEFINIMKKRVRRGLERPRDTGAVKLIDAMWECGKKQFLTIGTSS</sequence>
<organism evidence="17 18">
    <name type="scientific">Steinernema carpocapsae</name>
    <name type="common">Entomopathogenic nematode</name>
    <dbReference type="NCBI Taxonomy" id="34508"/>
    <lineage>
        <taxon>Eukaryota</taxon>
        <taxon>Metazoa</taxon>
        <taxon>Ecdysozoa</taxon>
        <taxon>Nematoda</taxon>
        <taxon>Chromadorea</taxon>
        <taxon>Rhabditida</taxon>
        <taxon>Tylenchina</taxon>
        <taxon>Panagrolaimomorpha</taxon>
        <taxon>Strongyloidoidea</taxon>
        <taxon>Steinernematidae</taxon>
        <taxon>Steinernema</taxon>
    </lineage>
</organism>
<evidence type="ECO:0000256" key="5">
    <source>
        <dbReference type="ARBA" id="ARBA00022723"/>
    </source>
</evidence>
<keyword evidence="11" id="KW-0496">Mitochondrion</keyword>
<dbReference type="PROSITE" id="PS00018">
    <property type="entry name" value="EF_HAND_1"/>
    <property type="match status" value="2"/>
</dbReference>
<dbReference type="InterPro" id="IPR039800">
    <property type="entry name" value="MICU1/2/3"/>
</dbReference>
<dbReference type="STRING" id="34508.A0A4U5P9V1"/>
<dbReference type="GO" id="GO:0005758">
    <property type="term" value="C:mitochondrial intermembrane space"/>
    <property type="evidence" value="ECO:0007669"/>
    <property type="project" value="UniProtKB-SubCell"/>
</dbReference>
<evidence type="ECO:0000256" key="14">
    <source>
        <dbReference type="SAM" id="MobiDB-lite"/>
    </source>
</evidence>
<reference evidence="17 18" key="1">
    <citation type="journal article" date="2015" name="Genome Biol.">
        <title>Comparative genomics of Steinernema reveals deeply conserved gene regulatory networks.</title>
        <authorList>
            <person name="Dillman A.R."/>
            <person name="Macchietto M."/>
            <person name="Porter C.F."/>
            <person name="Rogers A."/>
            <person name="Williams B."/>
            <person name="Antoshechkin I."/>
            <person name="Lee M.M."/>
            <person name="Goodwin Z."/>
            <person name="Lu X."/>
            <person name="Lewis E.E."/>
            <person name="Goodrich-Blair H."/>
            <person name="Stock S.P."/>
            <person name="Adams B.J."/>
            <person name="Sternberg P.W."/>
            <person name="Mortazavi A."/>
        </authorList>
    </citation>
    <scope>NUCLEOTIDE SEQUENCE [LARGE SCALE GENOMIC DNA]</scope>
    <source>
        <strain evidence="17 18">ALL</strain>
    </source>
</reference>
<dbReference type="SUPFAM" id="SSF47473">
    <property type="entry name" value="EF-hand"/>
    <property type="match status" value="2"/>
</dbReference>
<dbReference type="InterPro" id="IPR018247">
    <property type="entry name" value="EF_Hand_1_Ca_BS"/>
</dbReference>
<keyword evidence="9" id="KW-0809">Transit peptide</keyword>
<dbReference type="CDD" id="cd15900">
    <property type="entry name" value="EFh_MICU"/>
    <property type="match status" value="1"/>
</dbReference>
<gene>
    <name evidence="17" type="ORF">L596_007590</name>
</gene>
<evidence type="ECO:0000256" key="11">
    <source>
        <dbReference type="ARBA" id="ARBA00023128"/>
    </source>
</evidence>
<dbReference type="EMBL" id="AZBU02000002">
    <property type="protein sequence ID" value="TKR93058.1"/>
    <property type="molecule type" value="Genomic_DNA"/>
</dbReference>
<feature type="region of interest" description="Disordered" evidence="14">
    <location>
        <begin position="141"/>
        <end position="162"/>
    </location>
</feature>
<evidence type="ECO:0000256" key="9">
    <source>
        <dbReference type="ARBA" id="ARBA00022946"/>
    </source>
</evidence>
<accession>A0A4U5P9V1</accession>
<dbReference type="GO" id="GO:0005509">
    <property type="term" value="F:calcium ion binding"/>
    <property type="evidence" value="ECO:0007669"/>
    <property type="project" value="InterPro"/>
</dbReference>
<proteinExistence type="inferred from homology"/>
<keyword evidence="4" id="KW-0109">Calcium transport</keyword>
<name>A0A4U5P9V1_STECR</name>
<dbReference type="Pfam" id="PF13202">
    <property type="entry name" value="EF-hand_5"/>
    <property type="match status" value="1"/>
</dbReference>
<feature type="domain" description="EF-hand" evidence="16">
    <location>
        <begin position="482"/>
        <end position="517"/>
    </location>
</feature>
<evidence type="ECO:0000313" key="18">
    <source>
        <dbReference type="Proteomes" id="UP000298663"/>
    </source>
</evidence>
<dbReference type="GO" id="GO:0036444">
    <property type="term" value="P:calcium import into the mitochondrion"/>
    <property type="evidence" value="ECO:0007669"/>
    <property type="project" value="TreeGrafter"/>
</dbReference>
<evidence type="ECO:0000256" key="2">
    <source>
        <dbReference type="ARBA" id="ARBA00004569"/>
    </source>
</evidence>
<evidence type="ECO:0000256" key="6">
    <source>
        <dbReference type="ARBA" id="ARBA00022737"/>
    </source>
</evidence>
<keyword evidence="10" id="KW-0406">Ion transport</keyword>
<dbReference type="OrthoDB" id="10056860at2759"/>
<evidence type="ECO:0000256" key="1">
    <source>
        <dbReference type="ARBA" id="ARBA00004273"/>
    </source>
</evidence>
<reference evidence="17 18" key="2">
    <citation type="journal article" date="2019" name="G3 (Bethesda)">
        <title>Hybrid Assembly of the Genome of the Entomopathogenic Nematode Steinernema carpocapsae Identifies the X-Chromosome.</title>
        <authorList>
            <person name="Serra L."/>
            <person name="Macchietto M."/>
            <person name="Macias-Munoz A."/>
            <person name="McGill C.J."/>
            <person name="Rodriguez I.M."/>
            <person name="Rodriguez B."/>
            <person name="Murad R."/>
            <person name="Mortazavi A."/>
        </authorList>
    </citation>
    <scope>NUCLEOTIDE SEQUENCE [LARGE SCALE GENOMIC DNA]</scope>
    <source>
        <strain evidence="17 18">ALL</strain>
    </source>
</reference>
<evidence type="ECO:0000256" key="7">
    <source>
        <dbReference type="ARBA" id="ARBA00022792"/>
    </source>
</evidence>
<keyword evidence="5" id="KW-0479">Metal-binding</keyword>
<keyword evidence="6" id="KW-0677">Repeat</keyword>
<dbReference type="Gene3D" id="1.10.238.10">
    <property type="entry name" value="EF-hand"/>
    <property type="match status" value="2"/>
</dbReference>
<dbReference type="PANTHER" id="PTHR12294">
    <property type="entry name" value="EF HAND DOMAIN FAMILY A1,A2-RELATED"/>
    <property type="match status" value="1"/>
</dbReference>
<keyword evidence="15" id="KW-1133">Transmembrane helix</keyword>
<dbReference type="PROSITE" id="PS50222">
    <property type="entry name" value="EF_HAND_2"/>
    <property type="match status" value="2"/>
</dbReference>
<dbReference type="SMART" id="SM00054">
    <property type="entry name" value="EFh"/>
    <property type="match status" value="2"/>
</dbReference>
<dbReference type="InterPro" id="IPR011992">
    <property type="entry name" value="EF-hand-dom_pair"/>
</dbReference>
<protein>
    <recommendedName>
        <fullName evidence="16">EF-hand domain-containing protein</fullName>
    </recommendedName>
</protein>
<evidence type="ECO:0000256" key="15">
    <source>
        <dbReference type="SAM" id="Phobius"/>
    </source>
</evidence>
<keyword evidence="15" id="KW-0812">Transmembrane</keyword>
<feature type="transmembrane region" description="Helical" evidence="15">
    <location>
        <begin position="104"/>
        <end position="123"/>
    </location>
</feature>
<dbReference type="Proteomes" id="UP000298663">
    <property type="component" value="Unassembled WGS sequence"/>
</dbReference>
<evidence type="ECO:0000256" key="3">
    <source>
        <dbReference type="ARBA" id="ARBA00022448"/>
    </source>
</evidence>
<evidence type="ECO:0000256" key="12">
    <source>
        <dbReference type="ARBA" id="ARBA00023136"/>
    </source>
</evidence>
<keyword evidence="7" id="KW-0999">Mitochondrion inner membrane</keyword>
<dbReference type="PANTHER" id="PTHR12294:SF1">
    <property type="entry name" value="CALCIUM UPTAKE PROTEIN 1, MITOCHONDRIAL"/>
    <property type="match status" value="1"/>
</dbReference>
<evidence type="ECO:0000313" key="17">
    <source>
        <dbReference type="EMBL" id="TKR93058.1"/>
    </source>
</evidence>
<comment type="caution">
    <text evidence="17">The sequence shown here is derived from an EMBL/GenBank/DDBJ whole genome shotgun (WGS) entry which is preliminary data.</text>
</comment>
<evidence type="ECO:0000256" key="8">
    <source>
        <dbReference type="ARBA" id="ARBA00022837"/>
    </source>
</evidence>
<comment type="subcellular location">
    <subcellularLocation>
        <location evidence="1">Mitochondrion inner membrane</location>
    </subcellularLocation>
    <subcellularLocation>
        <location evidence="2">Mitochondrion intermembrane space</location>
    </subcellularLocation>
</comment>
<dbReference type="Pfam" id="PF13833">
    <property type="entry name" value="EF-hand_8"/>
    <property type="match status" value="1"/>
</dbReference>
<keyword evidence="12 15" id="KW-0472">Membrane</keyword>
<feature type="compositionally biased region" description="Acidic residues" evidence="14">
    <location>
        <begin position="150"/>
        <end position="162"/>
    </location>
</feature>